<dbReference type="AlphaFoldDB" id="D1CFQ0"/>
<keyword evidence="3" id="KW-1185">Reference proteome</keyword>
<dbReference type="InterPro" id="IPR001830">
    <property type="entry name" value="Glyco_trans_20"/>
</dbReference>
<dbReference type="HOGENOM" id="CLU_002351_7_1_0"/>
<accession>D1CFQ0</accession>
<keyword evidence="2" id="KW-0808">Transferase</keyword>
<dbReference type="RefSeq" id="WP_012874791.1">
    <property type="nucleotide sequence ID" value="NC_013525.1"/>
</dbReference>
<dbReference type="Pfam" id="PF00982">
    <property type="entry name" value="Glyco_transf_20"/>
    <property type="match status" value="1"/>
</dbReference>
<evidence type="ECO:0000313" key="3">
    <source>
        <dbReference type="Proteomes" id="UP000000323"/>
    </source>
</evidence>
<dbReference type="GO" id="GO:0004805">
    <property type="term" value="F:trehalose-phosphatase activity"/>
    <property type="evidence" value="ECO:0007669"/>
    <property type="project" value="TreeGrafter"/>
</dbReference>
<evidence type="ECO:0000256" key="1">
    <source>
        <dbReference type="ARBA" id="ARBA00008799"/>
    </source>
</evidence>
<dbReference type="eggNOG" id="COG0380">
    <property type="taxonomic scope" value="Bacteria"/>
</dbReference>
<comment type="similarity">
    <text evidence="1">Belongs to the glycosyltransferase 20 family.</text>
</comment>
<dbReference type="STRING" id="525904.Tter_0839"/>
<dbReference type="GO" id="GO:0003825">
    <property type="term" value="F:alpha,alpha-trehalose-phosphate synthase (UDP-forming) activity"/>
    <property type="evidence" value="ECO:0007669"/>
    <property type="project" value="UniProtKB-EC"/>
</dbReference>
<dbReference type="GO" id="GO:0005992">
    <property type="term" value="P:trehalose biosynthetic process"/>
    <property type="evidence" value="ECO:0007669"/>
    <property type="project" value="InterPro"/>
</dbReference>
<proteinExistence type="inferred from homology"/>
<dbReference type="Proteomes" id="UP000000323">
    <property type="component" value="Chromosome 1"/>
</dbReference>
<dbReference type="GO" id="GO:0005829">
    <property type="term" value="C:cytosol"/>
    <property type="evidence" value="ECO:0007669"/>
    <property type="project" value="TreeGrafter"/>
</dbReference>
<reference evidence="3" key="1">
    <citation type="journal article" date="2010" name="Stand. Genomic Sci.">
        <title>Complete genome sequence of 'Thermobaculum terrenum' type strain (YNP1).</title>
        <authorList>
            <person name="Kiss H."/>
            <person name="Cleland D."/>
            <person name="Lapidus A."/>
            <person name="Lucas S."/>
            <person name="Glavina Del Rio T."/>
            <person name="Nolan M."/>
            <person name="Tice H."/>
            <person name="Han C."/>
            <person name="Goodwin L."/>
            <person name="Pitluck S."/>
            <person name="Liolios K."/>
            <person name="Ivanova N."/>
            <person name="Mavromatis K."/>
            <person name="Ovchinnikova G."/>
            <person name="Pati A."/>
            <person name="Chen A."/>
            <person name="Palaniappan K."/>
            <person name="Land M."/>
            <person name="Hauser L."/>
            <person name="Chang Y."/>
            <person name="Jeffries C."/>
            <person name="Lu M."/>
            <person name="Brettin T."/>
            <person name="Detter J."/>
            <person name="Goker M."/>
            <person name="Tindall B."/>
            <person name="Beck B."/>
            <person name="McDermott T."/>
            <person name="Woyke T."/>
            <person name="Bristow J."/>
            <person name="Eisen J."/>
            <person name="Markowitz V."/>
            <person name="Hugenholtz P."/>
            <person name="Kyrpides N."/>
            <person name="Klenk H."/>
            <person name="Cheng J."/>
        </authorList>
    </citation>
    <scope>NUCLEOTIDE SEQUENCE [LARGE SCALE GENOMIC DNA]</scope>
    <source>
        <strain evidence="3">ATCC BAA-798 / YNP1</strain>
    </source>
</reference>
<organism evidence="2 3">
    <name type="scientific">Thermobaculum terrenum (strain ATCC BAA-798 / CCMEE 7001 / YNP1)</name>
    <dbReference type="NCBI Taxonomy" id="525904"/>
    <lineage>
        <taxon>Bacteria</taxon>
        <taxon>Bacillati</taxon>
        <taxon>Chloroflexota</taxon>
        <taxon>Chloroflexia</taxon>
        <taxon>Candidatus Thermobaculales</taxon>
        <taxon>Candidatus Thermobaculaceae</taxon>
        <taxon>Thermobaculum</taxon>
    </lineage>
</organism>
<keyword evidence="2" id="KW-0328">Glycosyltransferase</keyword>
<gene>
    <name evidence="2" type="ordered locus">Tter_0839</name>
</gene>
<dbReference type="EC" id="2.4.1.15" evidence="2"/>
<evidence type="ECO:0000313" key="2">
    <source>
        <dbReference type="EMBL" id="ACZ41756.1"/>
    </source>
</evidence>
<name>D1CFQ0_THET1</name>
<dbReference type="Gene3D" id="3.40.50.2000">
    <property type="entry name" value="Glycogen Phosphorylase B"/>
    <property type="match status" value="2"/>
</dbReference>
<dbReference type="CDD" id="cd03788">
    <property type="entry name" value="GT20_TPS"/>
    <property type="match status" value="1"/>
</dbReference>
<dbReference type="OrthoDB" id="9761633at2"/>
<dbReference type="PANTHER" id="PTHR10788">
    <property type="entry name" value="TREHALOSE-6-PHOSPHATE SYNTHASE"/>
    <property type="match status" value="1"/>
</dbReference>
<sequence>MYSSLDEPDRQRIDRLLEENHLILASNRGPFEFEVVDEGYSKKRGAGGVVTAVSAISKYAHPTWVACAMTEGDRQVAKEHGDTTITVEEGDVSYRLRFVLLDEQVYHWYYNVIANPLLWFIHHYMWDTPREPMIGSEEWQAWHEGYVVANKAFADVLSQEIEKSDKPPIVLIQDYQLYLVPGFLRQKHPDIVIQFFLHIPFPGSDYLRVLPVEMRQAIVSSLLACDIAGFQTNRSAVNFLRAAGTFVPGVRVDYDLASIRYRNRTTLVRRYPISIDTEHVSRLAHSEQADKELEFLRPYFGEKNILRVDRIEPSKNLLRGFEAYSLMLDKHPELKERVKFLAMLVPSRSSIPEYSRYQDEVMAAIGRINIKHGTDYWRPVEAFIGDNYIRALAAMRYYDVLLVNPLIDGMNLVAKEGVLVNERDGALVLSDGAGAFEQFAPLPLSVTAADILGTAEALYKALTMPIEEKREFLARLRECVINEDVTAWLNSQLIDISWLIGA</sequence>
<dbReference type="SUPFAM" id="SSF53756">
    <property type="entry name" value="UDP-Glycosyltransferase/glycogen phosphorylase"/>
    <property type="match status" value="1"/>
</dbReference>
<dbReference type="CAZy" id="GT20">
    <property type="family name" value="Glycosyltransferase Family 20"/>
</dbReference>
<dbReference type="EMBL" id="CP001825">
    <property type="protein sequence ID" value="ACZ41756.1"/>
    <property type="molecule type" value="Genomic_DNA"/>
</dbReference>
<dbReference type="KEGG" id="ttr:Tter_0839"/>
<dbReference type="PANTHER" id="PTHR10788:SF106">
    <property type="entry name" value="BCDNA.GH08860"/>
    <property type="match status" value="1"/>
</dbReference>
<protein>
    <submittedName>
        <fullName evidence="2">Alpha,alpha-trehalose-phosphate synthase (UDP-forming)</fullName>
        <ecNumber evidence="2">2.4.1.15</ecNumber>
    </submittedName>
</protein>